<dbReference type="EMBL" id="CAUYUJ010021702">
    <property type="protein sequence ID" value="CAK0906506.1"/>
    <property type="molecule type" value="Genomic_DNA"/>
</dbReference>
<feature type="non-terminal residue" evidence="2">
    <location>
        <position position="356"/>
    </location>
</feature>
<evidence type="ECO:0000256" key="1">
    <source>
        <dbReference type="SAM" id="MobiDB-lite"/>
    </source>
</evidence>
<keyword evidence="3" id="KW-1185">Reference proteome</keyword>
<comment type="caution">
    <text evidence="2">The sequence shown here is derived from an EMBL/GenBank/DDBJ whole genome shotgun (WGS) entry which is preliminary data.</text>
</comment>
<reference evidence="2" key="1">
    <citation type="submission" date="2023-10" db="EMBL/GenBank/DDBJ databases">
        <authorList>
            <person name="Chen Y."/>
            <person name="Shah S."/>
            <person name="Dougan E. K."/>
            <person name="Thang M."/>
            <person name="Chan C."/>
        </authorList>
    </citation>
    <scope>NUCLEOTIDE SEQUENCE [LARGE SCALE GENOMIC DNA]</scope>
</reference>
<proteinExistence type="predicted"/>
<feature type="region of interest" description="Disordered" evidence="1">
    <location>
        <begin position="251"/>
        <end position="274"/>
    </location>
</feature>
<organism evidence="2 3">
    <name type="scientific">Prorocentrum cordatum</name>
    <dbReference type="NCBI Taxonomy" id="2364126"/>
    <lineage>
        <taxon>Eukaryota</taxon>
        <taxon>Sar</taxon>
        <taxon>Alveolata</taxon>
        <taxon>Dinophyceae</taxon>
        <taxon>Prorocentrales</taxon>
        <taxon>Prorocentraceae</taxon>
        <taxon>Prorocentrum</taxon>
    </lineage>
</organism>
<name>A0ABN9Y5M6_9DINO</name>
<accession>A0ABN9Y5M6</accession>
<gene>
    <name evidence="2" type="ORF">PCOR1329_LOCUS81797</name>
</gene>
<evidence type="ECO:0000313" key="3">
    <source>
        <dbReference type="Proteomes" id="UP001189429"/>
    </source>
</evidence>
<protein>
    <submittedName>
        <fullName evidence="2">Uncharacterized protein</fullName>
    </submittedName>
</protein>
<dbReference type="Proteomes" id="UP001189429">
    <property type="component" value="Unassembled WGS sequence"/>
</dbReference>
<sequence length="356" mass="40012">MHIKAHRSNQEYERFDAEMRRITDGNIMADVKQKKAIEKASTQTMILFKLVVAVLPLFDKEENERWTRRPMTTKRVRSTRMEGWHQWEDTELGKQCQACLKLHTPGQELVLTGRTGTRTFLNEYLVQPLGHCPIAVNQQGKALCTDAVPTVFVCVRCGAWAQQRRREKLRATCTQPTIKAREVVANFCRGLGPHKTLAKHIVTLVPMTVVHRRQAPVPKEKTTIVTPVATEEYSYENRMAALVGHIRAKEKRDPEEEQDHNTILGHTDTGQDKGGEVCGYGGSGTESYAGVNSAEYKVHASILNTASGTVGGLLLQHPMPGEGIGLMVVKRGTHHLRRRLREAKGHLLQRQVAEYS</sequence>
<evidence type="ECO:0000313" key="2">
    <source>
        <dbReference type="EMBL" id="CAK0906506.1"/>
    </source>
</evidence>